<dbReference type="HOGENOM" id="CLU_012300_3_0_4"/>
<evidence type="ECO:0000256" key="5">
    <source>
        <dbReference type="RuleBase" id="RU003847"/>
    </source>
</evidence>
<dbReference type="InterPro" id="IPR012676">
    <property type="entry name" value="TGS-like"/>
</dbReference>
<evidence type="ECO:0000256" key="3">
    <source>
        <dbReference type="ARBA" id="ARBA00032407"/>
    </source>
</evidence>
<dbReference type="Gene3D" id="3.30.460.10">
    <property type="entry name" value="Beta Polymerase, domain 2"/>
    <property type="match status" value="1"/>
</dbReference>
<dbReference type="Pfam" id="PF02824">
    <property type="entry name" value="TGS"/>
    <property type="match status" value="1"/>
</dbReference>
<dbReference type="GO" id="GO:0042594">
    <property type="term" value="P:response to starvation"/>
    <property type="evidence" value="ECO:0007669"/>
    <property type="project" value="TreeGrafter"/>
</dbReference>
<dbReference type="InterPro" id="IPR004811">
    <property type="entry name" value="RelA/Spo_fam"/>
</dbReference>
<dbReference type="InterPro" id="IPR012675">
    <property type="entry name" value="Beta-grasp_dom_sf"/>
</dbReference>
<accession>D5CLC9</accession>
<organism evidence="7 8">
    <name type="scientific">Sideroxydans lithotrophicus (strain ES-1)</name>
    <dbReference type="NCBI Taxonomy" id="580332"/>
    <lineage>
        <taxon>Bacteria</taxon>
        <taxon>Pseudomonadati</taxon>
        <taxon>Pseudomonadota</taxon>
        <taxon>Betaproteobacteria</taxon>
        <taxon>Nitrosomonadales</taxon>
        <taxon>Gallionellaceae</taxon>
        <taxon>Sideroxydans</taxon>
    </lineage>
</organism>
<dbReference type="GO" id="GO:0015949">
    <property type="term" value="P:nucleobase-containing small molecule interconversion"/>
    <property type="evidence" value="ECO:0007669"/>
    <property type="project" value="UniProtKB-ARBA"/>
</dbReference>
<keyword evidence="8" id="KW-1185">Reference proteome</keyword>
<dbReference type="GO" id="GO:0015969">
    <property type="term" value="P:guanosine tetraphosphate metabolic process"/>
    <property type="evidence" value="ECO:0007669"/>
    <property type="project" value="InterPro"/>
</dbReference>
<dbReference type="FunFam" id="3.10.20.30:FF:000002">
    <property type="entry name" value="GTP pyrophosphokinase (RelA/SpoT)"/>
    <property type="match status" value="1"/>
</dbReference>
<proteinExistence type="inferred from homology"/>
<dbReference type="SUPFAM" id="SSF81301">
    <property type="entry name" value="Nucleotidyltransferase"/>
    <property type="match status" value="1"/>
</dbReference>
<dbReference type="NCBIfam" id="TIGR00691">
    <property type="entry name" value="spoT_relA"/>
    <property type="match status" value="1"/>
</dbReference>
<dbReference type="InterPro" id="IPR043519">
    <property type="entry name" value="NT_sf"/>
</dbReference>
<evidence type="ECO:0000256" key="2">
    <source>
        <dbReference type="ARBA" id="ARBA00029754"/>
    </source>
</evidence>
<dbReference type="GO" id="GO:0008893">
    <property type="term" value="F:guanosine-3',5'-bis(diphosphate) 3'-diphosphatase activity"/>
    <property type="evidence" value="ECO:0007669"/>
    <property type="project" value="TreeGrafter"/>
</dbReference>
<dbReference type="SUPFAM" id="SSF81271">
    <property type="entry name" value="TGS-like"/>
    <property type="match status" value="1"/>
</dbReference>
<dbReference type="GO" id="GO:0008728">
    <property type="term" value="F:GTP diphosphokinase activity"/>
    <property type="evidence" value="ECO:0007669"/>
    <property type="project" value="TreeGrafter"/>
</dbReference>
<dbReference type="RefSeq" id="WP_013028416.1">
    <property type="nucleotide sequence ID" value="NC_013959.1"/>
</dbReference>
<dbReference type="AlphaFoldDB" id="D5CLC9"/>
<evidence type="ECO:0000256" key="4">
    <source>
        <dbReference type="ARBA" id="ARBA00033308"/>
    </source>
</evidence>
<dbReference type="InterPro" id="IPR004095">
    <property type="entry name" value="TGS"/>
</dbReference>
<feature type="domain" description="TGS" evidence="6">
    <location>
        <begin position="411"/>
        <end position="472"/>
    </location>
</feature>
<dbReference type="InterPro" id="IPR007685">
    <property type="entry name" value="RelA_SpoT"/>
</dbReference>
<dbReference type="PANTHER" id="PTHR21262:SF31">
    <property type="entry name" value="GTP PYROPHOSPHOKINASE"/>
    <property type="match status" value="1"/>
</dbReference>
<dbReference type="GO" id="GO:0005886">
    <property type="term" value="C:plasma membrane"/>
    <property type="evidence" value="ECO:0007669"/>
    <property type="project" value="TreeGrafter"/>
</dbReference>
<evidence type="ECO:0000313" key="7">
    <source>
        <dbReference type="EMBL" id="ADE10517.1"/>
    </source>
</evidence>
<dbReference type="CDD" id="cd01668">
    <property type="entry name" value="TGS_RSH"/>
    <property type="match status" value="1"/>
</dbReference>
<dbReference type="STRING" id="580332.Slit_0275"/>
<dbReference type="eggNOG" id="COG0317">
    <property type="taxonomic scope" value="Bacteria"/>
</dbReference>
<dbReference type="Gene3D" id="3.10.20.30">
    <property type="match status" value="1"/>
</dbReference>
<keyword evidence="7" id="KW-0808">Transferase</keyword>
<dbReference type="PANTHER" id="PTHR21262">
    <property type="entry name" value="GUANOSINE-3',5'-BIS DIPHOSPHATE 3'-PYROPHOSPHOHYDROLASE"/>
    <property type="match status" value="1"/>
</dbReference>
<sequence length="659" mass="74512">MVSVQHQFPPLEGQDSADIQRWLAALSDVYAPAEIDLIRCACEFAAPLYHGHSEITGTPLLQHALGSASILIGLHMDHETIAATALHAIPDFLDDWKSVLEERFGHNIPLMVDGISRMEHVRQFSEIRTAAADDKEAAAQQLEGLRQMLLAMVEDIRVVLIKLAERTQTLRTLPGAPPEQQKLIAQETQSIFAPLANRLGVWQIKWELEDLSTRYLEPGLYKKIAKLLDERRIDRERYIADIISHLQRELAQAGIKAEVTGRPKHIYSIINKMKRKNLDFDQLYDVRAVRILVDTIEQCYAALSIVHELWTPIQKEFDDYIARPKPNGYKSLHTAVLGPRDLPVEVQIRTQQMHHDSELGVAAHWRYKENRKSESGLDEKIAWLRQVLAWKAELADSGELQEQFRNELLNDRVYVLTPQGKVIDLPRGATPVDFAYVLHTDLGHRTRGAKVDGSIVPLNYKLQTGQRVEILTTKMGAPSRDWLSPQLGFLKSSRARAKVRHWFSTQNLDASIAEGRTILDRELHRLGITDINQEKLAQRLRFNKLDELLAAIGRDEFKQNRIANAVQQEVPTKVVIPAKVAAQRTAAPRTSSSGVLIEGVGGLTVRMAKCCKPEPPDRIVGYTTRLGITLHREDCSFVQRVPQDKRDRLLEAAWAGKKA</sequence>
<dbReference type="KEGG" id="slt:Slit_0275"/>
<evidence type="ECO:0000259" key="6">
    <source>
        <dbReference type="PROSITE" id="PS51880"/>
    </source>
</evidence>
<dbReference type="Gene3D" id="1.10.3210.10">
    <property type="entry name" value="Hypothetical protein af1432"/>
    <property type="match status" value="1"/>
</dbReference>
<dbReference type="InterPro" id="IPR033655">
    <property type="entry name" value="TGS_RelA/SpoT"/>
</dbReference>
<name>D5CLC9_SIDLE</name>
<dbReference type="EMBL" id="CP001965">
    <property type="protein sequence ID" value="ADE10517.1"/>
    <property type="molecule type" value="Genomic_DNA"/>
</dbReference>
<comment type="function">
    <text evidence="5">In eubacteria ppGpp (guanosine 3'-diphosphate 5'-diphosphate) is a mediator of the stringent response that coordinates a variety of cellular activities in response to changes in nutritional abundance.</text>
</comment>
<evidence type="ECO:0000256" key="1">
    <source>
        <dbReference type="ARBA" id="ARBA00019852"/>
    </source>
</evidence>
<dbReference type="FunFam" id="3.30.460.10:FF:000001">
    <property type="entry name" value="GTP pyrophosphokinase RelA"/>
    <property type="match status" value="1"/>
</dbReference>
<dbReference type="OrthoDB" id="9805041at2"/>
<gene>
    <name evidence="7" type="ordered locus">Slit_0275</name>
</gene>
<reference evidence="7 8" key="1">
    <citation type="submission" date="2010-03" db="EMBL/GenBank/DDBJ databases">
        <title>Complete sequence of Sideroxydans lithotrophicus ES-1.</title>
        <authorList>
            <consortium name="US DOE Joint Genome Institute"/>
            <person name="Lucas S."/>
            <person name="Copeland A."/>
            <person name="Lapidus A."/>
            <person name="Cheng J.-F."/>
            <person name="Bruce D."/>
            <person name="Goodwin L."/>
            <person name="Pitluck S."/>
            <person name="Munk A.C."/>
            <person name="Detter J.C."/>
            <person name="Han C."/>
            <person name="Tapia R."/>
            <person name="Larimer F."/>
            <person name="Land M."/>
            <person name="Hauser L."/>
            <person name="Kyrpides N."/>
            <person name="Ivanova N."/>
            <person name="Emerson D."/>
            <person name="Woyke T."/>
        </authorList>
    </citation>
    <scope>NUCLEOTIDE SEQUENCE [LARGE SCALE GENOMIC DNA]</scope>
    <source>
        <strain evidence="7 8">ES-1</strain>
    </source>
</reference>
<evidence type="ECO:0000313" key="8">
    <source>
        <dbReference type="Proteomes" id="UP000001625"/>
    </source>
</evidence>
<dbReference type="SUPFAM" id="SSF109604">
    <property type="entry name" value="HD-domain/PDEase-like"/>
    <property type="match status" value="1"/>
</dbReference>
<protein>
    <recommendedName>
        <fullName evidence="1">GTP pyrophosphokinase</fullName>
    </recommendedName>
    <alternativeName>
        <fullName evidence="3">(p)ppGpp synthase</fullName>
    </alternativeName>
    <alternativeName>
        <fullName evidence="2">ATP:GTP 3'-pyrophosphotransferase</fullName>
    </alternativeName>
    <alternativeName>
        <fullName evidence="4">ppGpp synthase I</fullName>
    </alternativeName>
</protein>
<dbReference type="Proteomes" id="UP000001625">
    <property type="component" value="Chromosome"/>
</dbReference>
<dbReference type="Pfam" id="PF04607">
    <property type="entry name" value="RelA_SpoT"/>
    <property type="match status" value="1"/>
</dbReference>
<dbReference type="CDD" id="cd05399">
    <property type="entry name" value="NT_Rel-Spo_like"/>
    <property type="match status" value="1"/>
</dbReference>
<dbReference type="Pfam" id="PF19296">
    <property type="entry name" value="RelA_AH_RIS"/>
    <property type="match status" value="1"/>
</dbReference>
<dbReference type="PROSITE" id="PS51880">
    <property type="entry name" value="TGS"/>
    <property type="match status" value="1"/>
</dbReference>
<dbReference type="InterPro" id="IPR045600">
    <property type="entry name" value="RelA/SpoT_AH_RIS"/>
</dbReference>
<dbReference type="Pfam" id="PF13328">
    <property type="entry name" value="HD_4"/>
    <property type="match status" value="1"/>
</dbReference>
<dbReference type="SMART" id="SM00954">
    <property type="entry name" value="RelA_SpoT"/>
    <property type="match status" value="1"/>
</dbReference>
<comment type="similarity">
    <text evidence="5">Belongs to the relA/spoT family.</text>
</comment>